<feature type="compositionally biased region" description="Low complexity" evidence="4">
    <location>
        <begin position="870"/>
        <end position="884"/>
    </location>
</feature>
<dbReference type="GO" id="GO:0016020">
    <property type="term" value="C:membrane"/>
    <property type="evidence" value="ECO:0007669"/>
    <property type="project" value="UniProtKB-SubCell"/>
</dbReference>
<dbReference type="SUPFAM" id="SSF48726">
    <property type="entry name" value="Immunoglobulin"/>
    <property type="match status" value="5"/>
</dbReference>
<dbReference type="Pfam" id="PF13927">
    <property type="entry name" value="Ig_3"/>
    <property type="match status" value="1"/>
</dbReference>
<keyword evidence="6" id="KW-0732">Signal</keyword>
<dbReference type="CDD" id="cd00096">
    <property type="entry name" value="Ig"/>
    <property type="match status" value="1"/>
</dbReference>
<dbReference type="InterPro" id="IPR013783">
    <property type="entry name" value="Ig-like_fold"/>
</dbReference>
<feature type="region of interest" description="Disordered" evidence="4">
    <location>
        <begin position="794"/>
        <end position="816"/>
    </location>
</feature>
<keyword evidence="5" id="KW-1133">Transmembrane helix</keyword>
<dbReference type="RefSeq" id="XP_018022331.2">
    <property type="nucleotide sequence ID" value="XM_018166842.2"/>
</dbReference>
<comment type="subcellular location">
    <subcellularLocation>
        <location evidence="1">Membrane</location>
        <topology evidence="1">Single-pass membrane protein</topology>
    </subcellularLocation>
</comment>
<evidence type="ECO:0000256" key="1">
    <source>
        <dbReference type="ARBA" id="ARBA00004167"/>
    </source>
</evidence>
<dbReference type="Pfam" id="PF08205">
    <property type="entry name" value="C2-set_2"/>
    <property type="match status" value="1"/>
</dbReference>
<feature type="chain" id="PRO_5037754887" evidence="6">
    <location>
        <begin position="22"/>
        <end position="1289"/>
    </location>
</feature>
<dbReference type="Gene3D" id="2.60.40.10">
    <property type="entry name" value="Immunoglobulins"/>
    <property type="match status" value="5"/>
</dbReference>
<proteinExistence type="predicted"/>
<dbReference type="InterPro" id="IPR003598">
    <property type="entry name" value="Ig_sub2"/>
</dbReference>
<feature type="compositionally biased region" description="Low complexity" evidence="4">
    <location>
        <begin position="70"/>
        <end position="81"/>
    </location>
</feature>
<evidence type="ECO:0000256" key="3">
    <source>
        <dbReference type="ARBA" id="ARBA00023157"/>
    </source>
</evidence>
<dbReference type="GeneID" id="108678426"/>
<protein>
    <submittedName>
        <fullName evidence="9">Neural cell adhesion molecule 1</fullName>
    </submittedName>
</protein>
<feature type="domain" description="Ig-like" evidence="7">
    <location>
        <begin position="147"/>
        <end position="222"/>
    </location>
</feature>
<feature type="region of interest" description="Disordered" evidence="4">
    <location>
        <begin position="859"/>
        <end position="897"/>
    </location>
</feature>
<dbReference type="SMART" id="SM00408">
    <property type="entry name" value="IGc2"/>
    <property type="match status" value="3"/>
</dbReference>
<feature type="domain" description="Ig-like" evidence="7">
    <location>
        <begin position="527"/>
        <end position="602"/>
    </location>
</feature>
<evidence type="ECO:0000256" key="5">
    <source>
        <dbReference type="SAM" id="Phobius"/>
    </source>
</evidence>
<sequence>MKLVMCLVALATVLPQRPADAATLEALNGSLHGLMSVIGGEALLPCSSHPQPSGLTAPEHFSQDGEESRYSSPRSSGPSFFLHTNSLSPTWGHEEPQPHGELGAPQARGLVHSSSSRDLLSRHKAQYLPPARQSRPYAALPDQPVLVLWYKDGLGTPIYSFDNRSHVPRIWTDIDVLGRRAVFNVSEGVLTIVDVLPSDEGVYRCRVDYRSAATSITRTNLTVIVPPNEPEIRDAAGQAAADLPEYNEGDPLNLVCSVKGGRPRPTVRWYVGDTLLDDTDETPQAGVTSNSLRVAALDRRLAHAPLRCVASVPQTMPVQTTVSLTLNLSPSSVHITRNGAALTAGKLYLVECEAGGAVPPAVIRWSLNGRMLTTHTNAMRGGGGNTSVSTLRFTPAEGDDGATLECSATSPKLPNRPLRDHWVITVNHVPRLRASLGQALSSVSLRAGDDAFLECSVHAKPAIYRLAWRHNGQEVHHNISAGVIVHNHSLVLQRLSRSQSGQYSCVGSNSEGDGESPPLLLQVRYAPECADNQAFIYDAARNEEVTVRCRLDAYPTNVTFRWRFNNSGEMVDISSDHIVTHGLESSLSYVARTDLDYGTLICWGSNDLGVQRRPCTYRVVPAELPRPPTNCTIASGGDVDQAEYQRGTEWLSEAVPTRENFFHELNYLREDEADDNKTPEAFNTGVLSADEFKTPKVLASDDLKTSKTFSTGVLTVKCISDNSVDLPMRFSAMVYEADTHRLLYNVTNSTTPQFHIRSFDQVADLDITIFSTNNRGISEKVWLKTRANVDIAEKRTAHVRHSPSPPPALGEGLRKGNPRKEHQELLVPVLAVVLGVLGSLGLVSVVAVLVLLVRRSSGRRTNVRSDTRTSSVPDSPDSNPDVVPIYGEGEMSPRGMRRRGDGLECSPLCPAMPPHSPASLRAKGNVMEIAYMDPIHPGAENVFPVALSPSSPRRPRGGGMRCPPDTHHCNPTLAHPHQMLPASPCLTRHPHLGAVGHGSPINSWSPCRGGHPRQRTPTISSMCSMCTSCDMQPLLQHTMLDASHSHLAAPHAMQSSSLVPHSNHSSSLVPISSLAPPTLVPFFNPAPTLVSYPSHAPTLVPFSVHATPLISSSTHTSPPLPFSSNASTLVPCSSFDPGASSISDIDHIPPPAMFQKPLLTTQSRPESECSPDGMEPCTENLDQDGEEIRMNCQTCAQVSKANFPSPLSGPSCAQVSTENFPRSQSAIFVTKGAAPLASGGGGPIAPGPVPAAPGLVPVSPGPVPVSPGPVSGSRTSEQIDDERLAESRV</sequence>
<organism evidence="8 9">
    <name type="scientific">Hyalella azteca</name>
    <name type="common">Amphipod</name>
    <dbReference type="NCBI Taxonomy" id="294128"/>
    <lineage>
        <taxon>Eukaryota</taxon>
        <taxon>Metazoa</taxon>
        <taxon>Ecdysozoa</taxon>
        <taxon>Arthropoda</taxon>
        <taxon>Crustacea</taxon>
        <taxon>Multicrustacea</taxon>
        <taxon>Malacostraca</taxon>
        <taxon>Eumalacostraca</taxon>
        <taxon>Peracarida</taxon>
        <taxon>Amphipoda</taxon>
        <taxon>Senticaudata</taxon>
        <taxon>Talitrida</taxon>
        <taxon>Talitroidea</taxon>
        <taxon>Hyalellidae</taxon>
        <taxon>Hyalella</taxon>
    </lineage>
</organism>
<feature type="region of interest" description="Disordered" evidence="4">
    <location>
        <begin position="1243"/>
        <end position="1289"/>
    </location>
</feature>
<dbReference type="InterPro" id="IPR003599">
    <property type="entry name" value="Ig_sub"/>
</dbReference>
<dbReference type="PANTHER" id="PTHR23278:SF19">
    <property type="entry name" value="OBSCURIN"/>
    <property type="match status" value="1"/>
</dbReference>
<evidence type="ECO:0000259" key="7">
    <source>
        <dbReference type="PROSITE" id="PS50835"/>
    </source>
</evidence>
<dbReference type="InterPro" id="IPR013162">
    <property type="entry name" value="CD80_C2-set"/>
</dbReference>
<dbReference type="Proteomes" id="UP000694843">
    <property type="component" value="Unplaced"/>
</dbReference>
<dbReference type="KEGG" id="hazt:108678426"/>
<dbReference type="SMART" id="SM00409">
    <property type="entry name" value="IG"/>
    <property type="match status" value="4"/>
</dbReference>
<feature type="transmembrane region" description="Helical" evidence="5">
    <location>
        <begin position="825"/>
        <end position="853"/>
    </location>
</feature>
<keyword evidence="5" id="KW-0812">Transmembrane</keyword>
<name>A0A8B7PAV5_HYAAZ</name>
<feature type="region of interest" description="Disordered" evidence="4">
    <location>
        <begin position="48"/>
        <end position="107"/>
    </location>
</feature>
<keyword evidence="3" id="KW-1015">Disulfide bond</keyword>
<evidence type="ECO:0000313" key="9">
    <source>
        <dbReference type="RefSeq" id="XP_018022331.2"/>
    </source>
</evidence>
<dbReference type="OrthoDB" id="10039395at2759"/>
<keyword evidence="2 5" id="KW-0472">Membrane</keyword>
<keyword evidence="8" id="KW-1185">Reference proteome</keyword>
<dbReference type="PROSITE" id="PS50835">
    <property type="entry name" value="IG_LIKE"/>
    <property type="match status" value="5"/>
</dbReference>
<dbReference type="PANTHER" id="PTHR23278">
    <property type="entry name" value="SIDESTEP PROTEIN"/>
    <property type="match status" value="1"/>
</dbReference>
<feature type="domain" description="Ig-like" evidence="7">
    <location>
        <begin position="430"/>
        <end position="522"/>
    </location>
</feature>
<feature type="domain" description="Ig-like" evidence="7">
    <location>
        <begin position="230"/>
        <end position="325"/>
    </location>
</feature>
<dbReference type="InterPro" id="IPR007110">
    <property type="entry name" value="Ig-like_dom"/>
</dbReference>
<feature type="domain" description="Ig-like" evidence="7">
    <location>
        <begin position="330"/>
        <end position="425"/>
    </location>
</feature>
<accession>A0A8B7PAV5</accession>
<evidence type="ECO:0000256" key="2">
    <source>
        <dbReference type="ARBA" id="ARBA00023136"/>
    </source>
</evidence>
<dbReference type="InterPro" id="IPR036179">
    <property type="entry name" value="Ig-like_dom_sf"/>
</dbReference>
<gene>
    <name evidence="9" type="primary">LOC108678426</name>
</gene>
<evidence type="ECO:0000256" key="4">
    <source>
        <dbReference type="SAM" id="MobiDB-lite"/>
    </source>
</evidence>
<feature type="signal peptide" evidence="6">
    <location>
        <begin position="1"/>
        <end position="21"/>
    </location>
</feature>
<reference evidence="9" key="1">
    <citation type="submission" date="2025-08" db="UniProtKB">
        <authorList>
            <consortium name="RefSeq"/>
        </authorList>
    </citation>
    <scope>IDENTIFICATION</scope>
    <source>
        <tissue evidence="9">Whole organism</tissue>
    </source>
</reference>
<evidence type="ECO:0000313" key="8">
    <source>
        <dbReference type="Proteomes" id="UP000694843"/>
    </source>
</evidence>
<evidence type="ECO:0000256" key="6">
    <source>
        <dbReference type="SAM" id="SignalP"/>
    </source>
</evidence>